<sequence>MLSQRANSNCHGSPLLVEVDLAEVFFGKGNVDSSAAFAAATRKAWLYVGRVGTDVKEENIVRYLKNKFPNNTFEVEMLPERENSNSVAFKVGADMSLSEELNKTESWPNGVLVERFCFFRKNGLPN</sequence>
<dbReference type="AlphaFoldDB" id="A0ABD2MTF4"/>
<gene>
    <name evidence="1" type="ORF">HHI36_008729</name>
</gene>
<evidence type="ECO:0000313" key="1">
    <source>
        <dbReference type="EMBL" id="KAL3269668.1"/>
    </source>
</evidence>
<organism evidence="1 2">
    <name type="scientific">Cryptolaemus montrouzieri</name>
    <dbReference type="NCBI Taxonomy" id="559131"/>
    <lineage>
        <taxon>Eukaryota</taxon>
        <taxon>Metazoa</taxon>
        <taxon>Ecdysozoa</taxon>
        <taxon>Arthropoda</taxon>
        <taxon>Hexapoda</taxon>
        <taxon>Insecta</taxon>
        <taxon>Pterygota</taxon>
        <taxon>Neoptera</taxon>
        <taxon>Endopterygota</taxon>
        <taxon>Coleoptera</taxon>
        <taxon>Polyphaga</taxon>
        <taxon>Cucujiformia</taxon>
        <taxon>Coccinelloidea</taxon>
        <taxon>Coccinellidae</taxon>
        <taxon>Scymninae</taxon>
        <taxon>Scymnini</taxon>
        <taxon>Cryptolaemus</taxon>
    </lineage>
</organism>
<comment type="caution">
    <text evidence="1">The sequence shown here is derived from an EMBL/GenBank/DDBJ whole genome shotgun (WGS) entry which is preliminary data.</text>
</comment>
<dbReference type="EMBL" id="JABFTP020000021">
    <property type="protein sequence ID" value="KAL3269668.1"/>
    <property type="molecule type" value="Genomic_DNA"/>
</dbReference>
<name>A0ABD2MTF4_9CUCU</name>
<keyword evidence="2" id="KW-1185">Reference proteome</keyword>
<evidence type="ECO:0000313" key="2">
    <source>
        <dbReference type="Proteomes" id="UP001516400"/>
    </source>
</evidence>
<accession>A0ABD2MTF4</accession>
<reference evidence="1 2" key="1">
    <citation type="journal article" date="2021" name="BMC Biol.">
        <title>Horizontally acquired antibacterial genes associated with adaptive radiation of ladybird beetles.</title>
        <authorList>
            <person name="Li H.S."/>
            <person name="Tang X.F."/>
            <person name="Huang Y.H."/>
            <person name="Xu Z.Y."/>
            <person name="Chen M.L."/>
            <person name="Du X.Y."/>
            <person name="Qiu B.Y."/>
            <person name="Chen P.T."/>
            <person name="Zhang W."/>
            <person name="Slipinski A."/>
            <person name="Escalona H.E."/>
            <person name="Waterhouse R.M."/>
            <person name="Zwick A."/>
            <person name="Pang H."/>
        </authorList>
    </citation>
    <scope>NUCLEOTIDE SEQUENCE [LARGE SCALE GENOMIC DNA]</scope>
    <source>
        <strain evidence="1">SYSU2018</strain>
    </source>
</reference>
<proteinExistence type="predicted"/>
<protein>
    <submittedName>
        <fullName evidence="1">Uncharacterized protein</fullName>
    </submittedName>
</protein>
<dbReference type="Proteomes" id="UP001516400">
    <property type="component" value="Unassembled WGS sequence"/>
</dbReference>